<organism evidence="2 3">
    <name type="scientific">Atractosteus spatula</name>
    <name type="common">Alligator gar</name>
    <name type="synonym">Lepisosteus spatula</name>
    <dbReference type="NCBI Taxonomy" id="7917"/>
    <lineage>
        <taxon>Eukaryota</taxon>
        <taxon>Metazoa</taxon>
        <taxon>Chordata</taxon>
        <taxon>Craniata</taxon>
        <taxon>Vertebrata</taxon>
        <taxon>Euteleostomi</taxon>
        <taxon>Actinopterygii</taxon>
        <taxon>Neopterygii</taxon>
        <taxon>Holostei</taxon>
        <taxon>Semionotiformes</taxon>
        <taxon>Lepisosteidae</taxon>
        <taxon>Atractosteus</taxon>
    </lineage>
</organism>
<dbReference type="InterPro" id="IPR003961">
    <property type="entry name" value="FN3_dom"/>
</dbReference>
<keyword evidence="3" id="KW-1185">Reference proteome</keyword>
<dbReference type="SMART" id="SM00060">
    <property type="entry name" value="FN3"/>
    <property type="match status" value="2"/>
</dbReference>
<comment type="caution">
    <text evidence="2">The sequence shown here is derived from an EMBL/GenBank/DDBJ whole genome shotgun (WGS) entry which is preliminary data.</text>
</comment>
<dbReference type="Pfam" id="PF00041">
    <property type="entry name" value="fn3"/>
    <property type="match status" value="2"/>
</dbReference>
<dbReference type="Proteomes" id="UP000736164">
    <property type="component" value="Unassembled WGS sequence"/>
</dbReference>
<dbReference type="Pfam" id="PF18078">
    <property type="entry name" value="Thioredoxin_11"/>
    <property type="match status" value="1"/>
</dbReference>
<dbReference type="InterPro" id="IPR013783">
    <property type="entry name" value="Ig-like_fold"/>
</dbReference>
<name>A0A8J7TA48_ATRSP</name>
<accession>A0A8J7TA48</accession>
<proteinExistence type="predicted"/>
<dbReference type="Pfam" id="PF24674">
    <property type="entry name" value="MACPF_SNTX"/>
    <property type="match status" value="1"/>
</dbReference>
<evidence type="ECO:0000313" key="2">
    <source>
        <dbReference type="EMBL" id="MBN3315934.1"/>
    </source>
</evidence>
<reference evidence="2" key="1">
    <citation type="journal article" date="2021" name="Cell">
        <title>Tracing the genetic footprints of vertebrate landing in non-teleost ray-finned fishes.</title>
        <authorList>
            <person name="Bi X."/>
            <person name="Wang K."/>
            <person name="Yang L."/>
            <person name="Pan H."/>
            <person name="Jiang H."/>
            <person name="Wei Q."/>
            <person name="Fang M."/>
            <person name="Yu H."/>
            <person name="Zhu C."/>
            <person name="Cai Y."/>
            <person name="He Y."/>
            <person name="Gan X."/>
            <person name="Zeng H."/>
            <person name="Yu D."/>
            <person name="Zhu Y."/>
            <person name="Jiang H."/>
            <person name="Qiu Q."/>
            <person name="Yang H."/>
            <person name="Zhang Y.E."/>
            <person name="Wang W."/>
            <person name="Zhu M."/>
            <person name="He S."/>
            <person name="Zhang G."/>
        </authorList>
    </citation>
    <scope>NUCLEOTIDE SEQUENCE</scope>
    <source>
        <strain evidence="2">Allg_001</strain>
    </source>
</reference>
<dbReference type="PANTHER" id="PTHR31594">
    <property type="entry name" value="AIG1-TYPE G DOMAIN-CONTAINING PROTEIN"/>
    <property type="match status" value="1"/>
</dbReference>
<dbReference type="Gene3D" id="2.60.40.10">
    <property type="entry name" value="Immunoglobulins"/>
    <property type="match status" value="2"/>
</dbReference>
<dbReference type="InterPro" id="IPR052090">
    <property type="entry name" value="Cytolytic_pore-forming_toxin"/>
</dbReference>
<sequence length="711" mass="81097">MSADKNDTIELASLGRPFQLGMLYDCRSDSLIPGVTLWELNKIKESIDVRSQRNSNFQVITSDSIEEKTSSLDVSASLKVSVLGGMISVQGSAGFLNDNKSSKHQARITLHYRTTTKFEQLTMNQLGQQNIAFKEVFDQGTATHVVTGVLYGAQAFFVFDREISSDETKQGVQGSMEGAIKMMDLCRIYKLTFQKNLAEVLPQIRGGRQEENKLADILKRKEESPFKDSSLVEWLENKETEKNVVKAYLKLMKDIKVMVNRSELEEQILDPTGQYVLCFVFTSLHEEEPYLEELLKFLRTQESELQVRASSQEHSETVSLRMRELAKRFLEFWNSNKNSNSKFLIASEMDTDHRGVSIYLYEEGRLVNKDFHPPSKPEAPLVVERSHNSITLKLTPPAYGSKETVQYKVYYTDSEQTQNVSDLEEWKCVETCEVKECFTVSGLSPHKKYMFRYAAVTKLGKSTASDSVTASTLPAGPPRDFAVLEEGHTRIKIQWAKPVTIADQIVRKYIIEYKKHGTEKWTSEVLEGCQTIPFEMRDLTPDTTYSIRVLASCGDNGIGAPSKVLQATTKKSRYLERSDLLRSVEPALYKLHLQEQTVDEEQYTRLCTLAQLEDVCCDDSMERTILVLGTRAHYKAMLINAMFNYILGVSFEDDYRFVVTDPACSEVDLDTQWMTIYKIVCEKGFRIPYTLTIIDAPAYGEWHQRNLLIEE</sequence>
<feature type="non-terminal residue" evidence="2">
    <location>
        <position position="1"/>
    </location>
</feature>
<dbReference type="InterPro" id="IPR036116">
    <property type="entry name" value="FN3_sf"/>
</dbReference>
<dbReference type="InterPro" id="IPR040581">
    <property type="entry name" value="Thioredoxin_11"/>
</dbReference>
<dbReference type="AlphaFoldDB" id="A0A8J7TA48"/>
<feature type="domain" description="Fibronectin type-III" evidence="1">
    <location>
        <begin position="373"/>
        <end position="475"/>
    </location>
</feature>
<gene>
    <name evidence="2" type="primary">Stxb_3</name>
    <name evidence="2" type="ORF">GTO95_0008172</name>
</gene>
<dbReference type="CDD" id="cd00063">
    <property type="entry name" value="FN3"/>
    <property type="match status" value="2"/>
</dbReference>
<dbReference type="PANTHER" id="PTHR31594:SF16">
    <property type="entry name" value="SI:CH211-281L24.3"/>
    <property type="match status" value="1"/>
</dbReference>
<dbReference type="Pfam" id="PF21109">
    <property type="entry name" value="Stonustoxin_helical"/>
    <property type="match status" value="1"/>
</dbReference>
<dbReference type="EMBL" id="JAAWVO010025421">
    <property type="protein sequence ID" value="MBN3315934.1"/>
    <property type="molecule type" value="Genomic_DNA"/>
</dbReference>
<dbReference type="InterPro" id="IPR056072">
    <property type="entry name" value="SNTX_MACPF/CDC-like_dom"/>
</dbReference>
<dbReference type="SUPFAM" id="SSF49265">
    <property type="entry name" value="Fibronectin type III"/>
    <property type="match status" value="1"/>
</dbReference>
<protein>
    <submittedName>
        <fullName evidence="2">STXB protein</fullName>
    </submittedName>
</protein>
<dbReference type="PROSITE" id="PS50853">
    <property type="entry name" value="FN3"/>
    <property type="match status" value="2"/>
</dbReference>
<dbReference type="InterPro" id="IPR048997">
    <property type="entry name" value="Stonustoxin-like_helical"/>
</dbReference>
<feature type="non-terminal residue" evidence="2">
    <location>
        <position position="711"/>
    </location>
</feature>
<evidence type="ECO:0000259" key="1">
    <source>
        <dbReference type="PROSITE" id="PS50853"/>
    </source>
</evidence>
<evidence type="ECO:0000313" key="3">
    <source>
        <dbReference type="Proteomes" id="UP000736164"/>
    </source>
</evidence>
<feature type="domain" description="Fibronectin type-III" evidence="1">
    <location>
        <begin position="477"/>
        <end position="572"/>
    </location>
</feature>